<evidence type="ECO:0000313" key="2">
    <source>
        <dbReference type="EMBL" id="QGM96336.1"/>
    </source>
</evidence>
<gene>
    <name evidence="2" type="ORF">F7D14_01755</name>
</gene>
<reference evidence="2 3" key="1">
    <citation type="submission" date="2019-09" db="EMBL/GenBank/DDBJ databases">
        <title>Isolation and complete genome sequencing of Methylocystis species.</title>
        <authorList>
            <person name="Rumah B.L."/>
            <person name="Stead C.E."/>
            <person name="Stevens B.C."/>
            <person name="Minton N.P."/>
            <person name="Grosse-Honebrink A."/>
            <person name="Zhang Y."/>
        </authorList>
    </citation>
    <scope>NUCLEOTIDE SEQUENCE [LARGE SCALE GENOMIC DNA]</scope>
    <source>
        <strain evidence="2 3">BRCS2</strain>
    </source>
</reference>
<dbReference type="Proteomes" id="UP000422569">
    <property type="component" value="Chromosome"/>
</dbReference>
<name>A0A6B8M232_9HYPH</name>
<keyword evidence="3" id="KW-1185">Reference proteome</keyword>
<evidence type="ECO:0000313" key="3">
    <source>
        <dbReference type="Proteomes" id="UP000422569"/>
    </source>
</evidence>
<evidence type="ECO:0000256" key="1">
    <source>
        <dbReference type="SAM" id="SignalP"/>
    </source>
</evidence>
<proteinExistence type="predicted"/>
<dbReference type="PROSITE" id="PS51257">
    <property type="entry name" value="PROKAR_LIPOPROTEIN"/>
    <property type="match status" value="1"/>
</dbReference>
<protein>
    <recommendedName>
        <fullName evidence="4">PepSY domain-containing protein</fullName>
    </recommendedName>
</protein>
<sequence>MTAVLKTRSALAAAAIAAAFGCARAEEAAEHMLERAPPRRQCFSTAQTREKIEAHKLTDPFVCMQAAAREHGGEALGARLCRLEEFYIYEISVLQPDGRIVRLMFDAATGRPHSGRKAN</sequence>
<feature type="signal peptide" evidence="1">
    <location>
        <begin position="1"/>
        <end position="25"/>
    </location>
</feature>
<dbReference type="EMBL" id="CP044331">
    <property type="protein sequence ID" value="QGM96336.1"/>
    <property type="molecule type" value="Genomic_DNA"/>
</dbReference>
<dbReference type="RefSeq" id="WP_016920175.1">
    <property type="nucleotide sequence ID" value="NZ_CP044331.1"/>
</dbReference>
<feature type="chain" id="PRO_5025436684" description="PepSY domain-containing protein" evidence="1">
    <location>
        <begin position="26"/>
        <end position="119"/>
    </location>
</feature>
<accession>A0A6B8M232</accession>
<dbReference type="AlphaFoldDB" id="A0A6B8M232"/>
<dbReference type="KEGG" id="mpar:F7D14_01755"/>
<keyword evidence="1" id="KW-0732">Signal</keyword>
<evidence type="ECO:0008006" key="4">
    <source>
        <dbReference type="Google" id="ProtNLM"/>
    </source>
</evidence>
<organism evidence="2 3">
    <name type="scientific">Methylocystis parvus</name>
    <dbReference type="NCBI Taxonomy" id="134"/>
    <lineage>
        <taxon>Bacteria</taxon>
        <taxon>Pseudomonadati</taxon>
        <taxon>Pseudomonadota</taxon>
        <taxon>Alphaproteobacteria</taxon>
        <taxon>Hyphomicrobiales</taxon>
        <taxon>Methylocystaceae</taxon>
        <taxon>Methylocystis</taxon>
    </lineage>
</organism>